<keyword evidence="3" id="KW-1185">Reference proteome</keyword>
<name>A0A653IIW8_9BACL</name>
<reference evidence="2 3" key="1">
    <citation type="submission" date="2019-10" db="EMBL/GenBank/DDBJ databases">
        <authorList>
            <person name="Karimi E."/>
        </authorList>
    </citation>
    <scope>NUCLEOTIDE SEQUENCE [LARGE SCALE GENOMIC DNA]</scope>
    <source>
        <strain evidence="2">Exiguobacterium sp. 9Y</strain>
    </source>
</reference>
<dbReference type="EMBL" id="CABWKQ010000045">
    <property type="protein sequence ID" value="VWX38550.1"/>
    <property type="molecule type" value="Genomic_DNA"/>
</dbReference>
<sequence>MNPKVTAHPRLARFVRRLKKDLSVILAACQYEENNGYVEGNVNRLKMIKRLMYGQANFELLRIRVLCRNPDPEY</sequence>
<organism evidence="2 3">
    <name type="scientific">Exiguobacterium oxidotolerans</name>
    <dbReference type="NCBI Taxonomy" id="223958"/>
    <lineage>
        <taxon>Bacteria</taxon>
        <taxon>Bacillati</taxon>
        <taxon>Bacillota</taxon>
        <taxon>Bacilli</taxon>
        <taxon>Bacillales</taxon>
        <taxon>Bacillales Family XII. Incertae Sedis</taxon>
        <taxon>Exiguobacterium</taxon>
    </lineage>
</organism>
<dbReference type="AlphaFoldDB" id="A0A653IIW8"/>
<gene>
    <name evidence="2" type="ORF">EXIGUO9Y_50001</name>
</gene>
<evidence type="ECO:0000313" key="2">
    <source>
        <dbReference type="EMBL" id="VWX38550.1"/>
    </source>
</evidence>
<dbReference type="PANTHER" id="PTHR33498">
    <property type="entry name" value="TRANSPOSASE FOR INSERTION SEQUENCE ELEMENT IS1557"/>
    <property type="match status" value="1"/>
</dbReference>
<proteinExistence type="predicted"/>
<accession>A0A653IIW8</accession>
<evidence type="ECO:0000313" key="3">
    <source>
        <dbReference type="Proteomes" id="UP000439752"/>
    </source>
</evidence>
<evidence type="ECO:0000259" key="1">
    <source>
        <dbReference type="Pfam" id="PF01610"/>
    </source>
</evidence>
<dbReference type="InterPro" id="IPR002560">
    <property type="entry name" value="Transposase_DDE"/>
</dbReference>
<dbReference type="PANTHER" id="PTHR33498:SF1">
    <property type="entry name" value="TRANSPOSASE FOR INSERTION SEQUENCE ELEMENT IS1557"/>
    <property type="match status" value="1"/>
</dbReference>
<dbReference type="Proteomes" id="UP000439752">
    <property type="component" value="Unassembled WGS sequence"/>
</dbReference>
<dbReference type="Pfam" id="PF01610">
    <property type="entry name" value="DDE_Tnp_ISL3"/>
    <property type="match status" value="1"/>
</dbReference>
<protein>
    <recommendedName>
        <fullName evidence="1">Transposase IS204/IS1001/IS1096/IS1165 DDE domain-containing protein</fullName>
    </recommendedName>
</protein>
<feature type="domain" description="Transposase IS204/IS1001/IS1096/IS1165 DDE" evidence="1">
    <location>
        <begin position="8"/>
        <end position="65"/>
    </location>
</feature>
<dbReference type="InterPro" id="IPR047951">
    <property type="entry name" value="Transpos_ISL3"/>
</dbReference>